<dbReference type="PANTHER" id="PTHR33240:SF15">
    <property type="entry name" value="GAG-PRO-LIKE PROTEIN"/>
    <property type="match status" value="1"/>
</dbReference>
<evidence type="ECO:0000313" key="2">
    <source>
        <dbReference type="EMBL" id="KAK4394708.1"/>
    </source>
</evidence>
<feature type="compositionally biased region" description="Basic and acidic residues" evidence="1">
    <location>
        <begin position="211"/>
        <end position="230"/>
    </location>
</feature>
<comment type="caution">
    <text evidence="2">The sequence shown here is derived from an EMBL/GenBank/DDBJ whole genome shotgun (WGS) entry which is preliminary data.</text>
</comment>
<protein>
    <submittedName>
        <fullName evidence="2">Uncharacterized protein</fullName>
    </submittedName>
</protein>
<proteinExistence type="predicted"/>
<dbReference type="Gene3D" id="2.40.70.10">
    <property type="entry name" value="Acid Proteases"/>
    <property type="match status" value="1"/>
</dbReference>
<reference evidence="2" key="1">
    <citation type="submission" date="2020-06" db="EMBL/GenBank/DDBJ databases">
        <authorList>
            <person name="Li T."/>
            <person name="Hu X."/>
            <person name="Zhang T."/>
            <person name="Song X."/>
            <person name="Zhang H."/>
            <person name="Dai N."/>
            <person name="Sheng W."/>
            <person name="Hou X."/>
            <person name="Wei L."/>
        </authorList>
    </citation>
    <scope>NUCLEOTIDE SEQUENCE</scope>
    <source>
        <strain evidence="2">K16</strain>
        <tissue evidence="2">Leaf</tissue>
    </source>
</reference>
<feature type="region of interest" description="Disordered" evidence="1">
    <location>
        <begin position="189"/>
        <end position="230"/>
    </location>
</feature>
<organism evidence="2 3">
    <name type="scientific">Sesamum angolense</name>
    <dbReference type="NCBI Taxonomy" id="2727404"/>
    <lineage>
        <taxon>Eukaryota</taxon>
        <taxon>Viridiplantae</taxon>
        <taxon>Streptophyta</taxon>
        <taxon>Embryophyta</taxon>
        <taxon>Tracheophyta</taxon>
        <taxon>Spermatophyta</taxon>
        <taxon>Magnoliopsida</taxon>
        <taxon>eudicotyledons</taxon>
        <taxon>Gunneridae</taxon>
        <taxon>Pentapetalae</taxon>
        <taxon>asterids</taxon>
        <taxon>lamiids</taxon>
        <taxon>Lamiales</taxon>
        <taxon>Pedaliaceae</taxon>
        <taxon>Sesamum</taxon>
    </lineage>
</organism>
<accession>A0AAE1WKC2</accession>
<reference evidence="2" key="2">
    <citation type="journal article" date="2024" name="Plant">
        <title>Genomic evolution and insights into agronomic trait innovations of Sesamum species.</title>
        <authorList>
            <person name="Miao H."/>
            <person name="Wang L."/>
            <person name="Qu L."/>
            <person name="Liu H."/>
            <person name="Sun Y."/>
            <person name="Le M."/>
            <person name="Wang Q."/>
            <person name="Wei S."/>
            <person name="Zheng Y."/>
            <person name="Lin W."/>
            <person name="Duan Y."/>
            <person name="Cao H."/>
            <person name="Xiong S."/>
            <person name="Wang X."/>
            <person name="Wei L."/>
            <person name="Li C."/>
            <person name="Ma Q."/>
            <person name="Ju M."/>
            <person name="Zhao R."/>
            <person name="Li G."/>
            <person name="Mu C."/>
            <person name="Tian Q."/>
            <person name="Mei H."/>
            <person name="Zhang T."/>
            <person name="Gao T."/>
            <person name="Zhang H."/>
        </authorList>
    </citation>
    <scope>NUCLEOTIDE SEQUENCE</scope>
    <source>
        <strain evidence="2">K16</strain>
    </source>
</reference>
<dbReference type="Proteomes" id="UP001289374">
    <property type="component" value="Unassembled WGS sequence"/>
</dbReference>
<dbReference type="CDD" id="cd00303">
    <property type="entry name" value="retropepsin_like"/>
    <property type="match status" value="1"/>
</dbReference>
<dbReference type="EMBL" id="JACGWL010000009">
    <property type="protein sequence ID" value="KAK4394708.1"/>
    <property type="molecule type" value="Genomic_DNA"/>
</dbReference>
<keyword evidence="3" id="KW-1185">Reference proteome</keyword>
<name>A0AAE1WKC2_9LAMI</name>
<dbReference type="PANTHER" id="PTHR33240">
    <property type="entry name" value="OS08G0508500 PROTEIN"/>
    <property type="match status" value="1"/>
</dbReference>
<sequence length="230" mass="25811">MMNEESKEKQDIVFSSQDLERDVIANNDAIIISATIANFWLKKVLVDSCSSTHIIFHKAFSQMRINNAELTRINTPLTSFSGKIVEPMGEVTLPISLGSYPRRATKMIKFLVVDAPSAYNVILGRPSLNSFQAITSTYHLKLKFATLEGIGEEIGNRRQARECYENSLKEESNNQSLIKSGILSKGKATVTTQEVPMEKIKEGEPQANKKMKVDEERIEPTEEVKTIELT</sequence>
<evidence type="ECO:0000313" key="3">
    <source>
        <dbReference type="Proteomes" id="UP001289374"/>
    </source>
</evidence>
<gene>
    <name evidence="2" type="ORF">Sango_1625100</name>
</gene>
<dbReference type="InterPro" id="IPR021109">
    <property type="entry name" value="Peptidase_aspartic_dom_sf"/>
</dbReference>
<dbReference type="AlphaFoldDB" id="A0AAE1WKC2"/>
<evidence type="ECO:0000256" key="1">
    <source>
        <dbReference type="SAM" id="MobiDB-lite"/>
    </source>
</evidence>